<dbReference type="PROSITE" id="PS50405">
    <property type="entry name" value="GST_CTER"/>
    <property type="match status" value="1"/>
</dbReference>
<name>A0A9N8JI56_9PEZI</name>
<keyword evidence="4" id="KW-1185">Reference proteome</keyword>
<dbReference type="SFLD" id="SFLDG00358">
    <property type="entry name" value="Main_(cytGST)"/>
    <property type="match status" value="1"/>
</dbReference>
<dbReference type="InterPro" id="IPR004045">
    <property type="entry name" value="Glutathione_S-Trfase_N"/>
</dbReference>
<feature type="domain" description="GST N-terminal" evidence="1">
    <location>
        <begin position="4"/>
        <end position="89"/>
    </location>
</feature>
<dbReference type="AlphaFoldDB" id="A0A9N8JI56"/>
<dbReference type="InterPro" id="IPR010987">
    <property type="entry name" value="Glutathione-S-Trfase_C-like"/>
</dbReference>
<evidence type="ECO:0000313" key="4">
    <source>
        <dbReference type="Proteomes" id="UP000716446"/>
    </source>
</evidence>
<organism evidence="3 4">
    <name type="scientific">Aureobasidium vineae</name>
    <dbReference type="NCBI Taxonomy" id="2773715"/>
    <lineage>
        <taxon>Eukaryota</taxon>
        <taxon>Fungi</taxon>
        <taxon>Dikarya</taxon>
        <taxon>Ascomycota</taxon>
        <taxon>Pezizomycotina</taxon>
        <taxon>Dothideomycetes</taxon>
        <taxon>Dothideomycetidae</taxon>
        <taxon>Dothideales</taxon>
        <taxon>Saccotheciaceae</taxon>
        <taxon>Aureobasidium</taxon>
    </lineage>
</organism>
<dbReference type="Proteomes" id="UP000716446">
    <property type="component" value="Unassembled WGS sequence"/>
</dbReference>
<dbReference type="SUPFAM" id="SSF47616">
    <property type="entry name" value="GST C-terminal domain-like"/>
    <property type="match status" value="1"/>
</dbReference>
<dbReference type="GO" id="GO:0005737">
    <property type="term" value="C:cytoplasm"/>
    <property type="evidence" value="ECO:0007669"/>
    <property type="project" value="TreeGrafter"/>
</dbReference>
<evidence type="ECO:0000259" key="1">
    <source>
        <dbReference type="PROSITE" id="PS50404"/>
    </source>
</evidence>
<dbReference type="CDD" id="cd00570">
    <property type="entry name" value="GST_N_family"/>
    <property type="match status" value="1"/>
</dbReference>
<accession>A0A9N8JI56</accession>
<dbReference type="EMBL" id="CAIJEN010000005">
    <property type="protein sequence ID" value="CAD0086469.1"/>
    <property type="molecule type" value="Genomic_DNA"/>
</dbReference>
<gene>
    <name evidence="3" type="ORF">AWRI4619_LOCUS4136</name>
</gene>
<dbReference type="SUPFAM" id="SSF52833">
    <property type="entry name" value="Thioredoxin-like"/>
    <property type="match status" value="1"/>
</dbReference>
<evidence type="ECO:0000259" key="2">
    <source>
        <dbReference type="PROSITE" id="PS50405"/>
    </source>
</evidence>
<evidence type="ECO:0008006" key="5">
    <source>
        <dbReference type="Google" id="ProtNLM"/>
    </source>
</evidence>
<dbReference type="InterPro" id="IPR040079">
    <property type="entry name" value="Glutathione_S-Trfase"/>
</dbReference>
<dbReference type="InterPro" id="IPR050983">
    <property type="entry name" value="GST_Omega/HSP26"/>
</dbReference>
<feature type="domain" description="GST C-terminal" evidence="2">
    <location>
        <begin position="98"/>
        <end position="234"/>
    </location>
</feature>
<sequence length="234" mass="27111">MAIPKIKFYTNHRCPYAHRVNITLRELKLPFEEVVIDLDVPRPQWYLDINPQGAVPAIEYSEQDSSHKQIVTESAEIAQFLCEKHPSPLLPALGQPNFANRRERMDHFIEVFNTKILRYQFKVMRASNEDEQQTRAKEWADVMSKELEPLLEGATPFLAESKDLTFAEVLAAPFVVRWYILAKDGVLLPSSFKDSMDALPNFSRWRQAIETRESVMGYDEQEVIDTLKKALNKK</sequence>
<dbReference type="Gene3D" id="1.20.1050.10">
    <property type="match status" value="1"/>
</dbReference>
<dbReference type="PROSITE" id="PS50404">
    <property type="entry name" value="GST_NTER"/>
    <property type="match status" value="1"/>
</dbReference>
<comment type="caution">
    <text evidence="3">The sequence shown here is derived from an EMBL/GenBank/DDBJ whole genome shotgun (WGS) entry which is preliminary data.</text>
</comment>
<dbReference type="Gene3D" id="3.40.30.10">
    <property type="entry name" value="Glutaredoxin"/>
    <property type="match status" value="1"/>
</dbReference>
<dbReference type="SFLD" id="SFLDS00019">
    <property type="entry name" value="Glutathione_Transferase_(cytos"/>
    <property type="match status" value="1"/>
</dbReference>
<dbReference type="PANTHER" id="PTHR43968:SF8">
    <property type="entry name" value="S-TRANSFERASE, PUTATIVE (AFU_ORTHOLOGUE AFUA_2G00590)-RELATED"/>
    <property type="match status" value="1"/>
</dbReference>
<dbReference type="InterPro" id="IPR036282">
    <property type="entry name" value="Glutathione-S-Trfase_C_sf"/>
</dbReference>
<dbReference type="Pfam" id="PF13409">
    <property type="entry name" value="GST_N_2"/>
    <property type="match status" value="1"/>
</dbReference>
<protein>
    <recommendedName>
        <fullName evidence="5">Glutathione S-transferase</fullName>
    </recommendedName>
</protein>
<dbReference type="PANTHER" id="PTHR43968">
    <property type="match status" value="1"/>
</dbReference>
<reference evidence="3" key="1">
    <citation type="submission" date="2020-06" db="EMBL/GenBank/DDBJ databases">
        <authorList>
            <person name="Onetto C."/>
        </authorList>
    </citation>
    <scope>NUCLEOTIDE SEQUENCE</scope>
</reference>
<dbReference type="CDD" id="cd00299">
    <property type="entry name" value="GST_C_family"/>
    <property type="match status" value="1"/>
</dbReference>
<proteinExistence type="predicted"/>
<dbReference type="InterPro" id="IPR036249">
    <property type="entry name" value="Thioredoxin-like_sf"/>
</dbReference>
<evidence type="ECO:0000313" key="3">
    <source>
        <dbReference type="EMBL" id="CAD0086469.1"/>
    </source>
</evidence>